<reference evidence="1 2" key="1">
    <citation type="submission" date="2019-10" db="EMBL/GenBank/DDBJ databases">
        <authorList>
            <person name="Karimi E."/>
        </authorList>
    </citation>
    <scope>NUCLEOTIDE SEQUENCE [LARGE SCALE GENOMIC DNA]</scope>
    <source>
        <strain evidence="1">Acinetobacter sp. 8BE</strain>
    </source>
</reference>
<organism evidence="1 2">
    <name type="scientific">Acinetobacter proteolyticus</name>
    <dbReference type="NCBI Taxonomy" id="1776741"/>
    <lineage>
        <taxon>Bacteria</taxon>
        <taxon>Pseudomonadati</taxon>
        <taxon>Pseudomonadota</taxon>
        <taxon>Gammaproteobacteria</taxon>
        <taxon>Moraxellales</taxon>
        <taxon>Moraxellaceae</taxon>
        <taxon>Acinetobacter</taxon>
    </lineage>
</organism>
<evidence type="ECO:0000313" key="1">
    <source>
        <dbReference type="EMBL" id="VXA53718.1"/>
    </source>
</evidence>
<dbReference type="AlphaFoldDB" id="A0A653JZP1"/>
<name>A0A653JZP1_9GAMM</name>
<proteinExistence type="predicted"/>
<evidence type="ECO:0000313" key="2">
    <source>
        <dbReference type="Proteomes" id="UP000430404"/>
    </source>
</evidence>
<protein>
    <submittedName>
        <fullName evidence="1">Uncharacterized protein</fullName>
    </submittedName>
</protein>
<dbReference type="EMBL" id="CABWKZ010000001">
    <property type="protein sequence ID" value="VXA53718.1"/>
    <property type="molecule type" value="Genomic_DNA"/>
</dbReference>
<gene>
    <name evidence="1" type="ORF">ACI8B_10040</name>
</gene>
<sequence length="22" mass="2603">MTKLSLAIFKRTILFLLQQKPI</sequence>
<accession>A0A653JZP1</accession>
<dbReference type="Proteomes" id="UP000430404">
    <property type="component" value="Unassembled WGS sequence"/>
</dbReference>